<dbReference type="EMBL" id="CP002217">
    <property type="protein sequence ID" value="ADN59048.1"/>
    <property type="molecule type" value="Genomic_DNA"/>
</dbReference>
<dbReference type="AlphaFoldDB" id="E1TAL9"/>
<dbReference type="KEGG" id="bgf:BC1003_3099"/>
<sequence>MHEKKGWMANSPLVLRRAGCFGGCLGGCFQRCTVLPPVLPLCCFRIAEAAKLNA</sequence>
<accession>E1TAL9</accession>
<gene>
    <name evidence="1" type="ordered locus">BC1003_3099</name>
</gene>
<proteinExistence type="predicted"/>
<name>E1TAL9_BURSG</name>
<organism evidence="1">
    <name type="scientific">Burkholderia sp. (strain CCGE1003)</name>
    <dbReference type="NCBI Taxonomy" id="640512"/>
    <lineage>
        <taxon>Bacteria</taxon>
        <taxon>Pseudomonadati</taxon>
        <taxon>Pseudomonadota</taxon>
        <taxon>Betaproteobacteria</taxon>
        <taxon>Burkholderiales</taxon>
        <taxon>Burkholderiaceae</taxon>
        <taxon>Burkholderia</taxon>
    </lineage>
</organism>
<reference evidence="1" key="1">
    <citation type="submission" date="2010-09" db="EMBL/GenBank/DDBJ databases">
        <title>Complete sequence of chromosome1 of Burkholderia sp. CCGE1003.</title>
        <authorList>
            <consortium name="US DOE Joint Genome Institute"/>
            <person name="Lucas S."/>
            <person name="Copeland A."/>
            <person name="Lapidus A."/>
            <person name="Cheng J.-F."/>
            <person name="Bruce D."/>
            <person name="Goodwin L."/>
            <person name="Pitluck S."/>
            <person name="Daligault H."/>
            <person name="Davenport K."/>
            <person name="Detter J.C."/>
            <person name="Han C."/>
            <person name="Tapia R."/>
            <person name="Land M."/>
            <person name="Hauser L."/>
            <person name="Jeffries C."/>
            <person name="Kyrpides N."/>
            <person name="Ivanova N."/>
            <person name="Ovchinnikova G."/>
            <person name="Martinez-Romero E."/>
            <person name="Rogel M.A."/>
            <person name="Auchtung J."/>
            <person name="Tiedje J.M."/>
            <person name="Woyke T."/>
        </authorList>
    </citation>
    <scope>NUCLEOTIDE SEQUENCE</scope>
    <source>
        <strain evidence="1">CCGE1003</strain>
    </source>
</reference>
<dbReference type="HOGENOM" id="CLU_3041326_0_0_4"/>
<protein>
    <submittedName>
        <fullName evidence="1">Uncharacterized protein</fullName>
    </submittedName>
</protein>
<evidence type="ECO:0000313" key="1">
    <source>
        <dbReference type="EMBL" id="ADN59048.1"/>
    </source>
</evidence>